<organism evidence="3 4">
    <name type="scientific">Sphaerulina musiva (strain SO2202)</name>
    <name type="common">Poplar stem canker fungus</name>
    <name type="synonym">Septoria musiva</name>
    <dbReference type="NCBI Taxonomy" id="692275"/>
    <lineage>
        <taxon>Eukaryota</taxon>
        <taxon>Fungi</taxon>
        <taxon>Dikarya</taxon>
        <taxon>Ascomycota</taxon>
        <taxon>Pezizomycotina</taxon>
        <taxon>Dothideomycetes</taxon>
        <taxon>Dothideomycetidae</taxon>
        <taxon>Mycosphaerellales</taxon>
        <taxon>Mycosphaerellaceae</taxon>
        <taxon>Sphaerulina</taxon>
    </lineage>
</organism>
<feature type="region of interest" description="Disordered" evidence="1">
    <location>
        <begin position="307"/>
        <end position="336"/>
    </location>
</feature>
<dbReference type="STRING" id="692275.M3DB06"/>
<name>M3DB06_SPHMS</name>
<feature type="compositionally biased region" description="Low complexity" evidence="1">
    <location>
        <begin position="223"/>
        <end position="244"/>
    </location>
</feature>
<sequence>MTLIRSALVIPWVKYKFAVMALLLTTLPMPTQAVVPVKIGTPAQNDNLTSPAGSYDYTPTLQLEPRVPPTSYKSAVKKGREMWAMIEDPLKTKQSTWAATDMSKWGWSVKFDKNIEVFKDKTSGLEAALAALQVSPETSSTIRLEHNKDVTINGVEYPATNAEYCGIYNPAKGVIIASDRHSPNYRKATSSHLSNNQSPLPLLQHWSDLTFLSYQLLASAQSNSSPLPPSSSSASPSSSNSSSTPPLPLQYIFIRGITNRATQQIILAALQHDGYFQSPNLPDTTVKTKTNTKTILPWPHFWTFTPHNPNHINNNNNSANKKNNRKKGGSSSSTSPLSDPFLAILGTENFAGVAPLLAQHHVSLLLPPPFSPSSSSSLGCSREKRRRSIKSIRIWGEGGNSQILHGMVEVGWE</sequence>
<reference evidence="3 4" key="1">
    <citation type="journal article" date="2012" name="PLoS Pathog.">
        <title>Diverse lifestyles and strategies of plant pathogenesis encoded in the genomes of eighteen Dothideomycetes fungi.</title>
        <authorList>
            <person name="Ohm R.A."/>
            <person name="Feau N."/>
            <person name="Henrissat B."/>
            <person name="Schoch C.L."/>
            <person name="Horwitz B.A."/>
            <person name="Barry K.W."/>
            <person name="Condon B.J."/>
            <person name="Copeland A.C."/>
            <person name="Dhillon B."/>
            <person name="Glaser F."/>
            <person name="Hesse C.N."/>
            <person name="Kosti I."/>
            <person name="LaButti K."/>
            <person name="Lindquist E.A."/>
            <person name="Lucas S."/>
            <person name="Salamov A.A."/>
            <person name="Bradshaw R.E."/>
            <person name="Ciuffetti L."/>
            <person name="Hamelin R.C."/>
            <person name="Kema G.H.J."/>
            <person name="Lawrence C."/>
            <person name="Scott J.A."/>
            <person name="Spatafora J.W."/>
            <person name="Turgeon B.G."/>
            <person name="de Wit P.J.G.M."/>
            <person name="Zhong S."/>
            <person name="Goodwin S.B."/>
            <person name="Grigoriev I.V."/>
        </authorList>
    </citation>
    <scope>NUCLEOTIDE SEQUENCE [LARGE SCALE GENOMIC DNA]</scope>
    <source>
        <strain evidence="3 4">SO2202</strain>
    </source>
</reference>
<proteinExistence type="predicted"/>
<dbReference type="OrthoDB" id="5337308at2759"/>
<feature type="chain" id="PRO_5004032350" evidence="2">
    <location>
        <begin position="34"/>
        <end position="413"/>
    </location>
</feature>
<feature type="region of interest" description="Disordered" evidence="1">
    <location>
        <begin position="223"/>
        <end position="245"/>
    </location>
</feature>
<feature type="signal peptide" evidence="2">
    <location>
        <begin position="1"/>
        <end position="33"/>
    </location>
</feature>
<keyword evidence="4" id="KW-1185">Reference proteome</keyword>
<dbReference type="HOGENOM" id="CLU_665933_0_0_1"/>
<protein>
    <submittedName>
        <fullName evidence="3">Uncharacterized protein</fullName>
    </submittedName>
</protein>
<evidence type="ECO:0000256" key="2">
    <source>
        <dbReference type="SAM" id="SignalP"/>
    </source>
</evidence>
<evidence type="ECO:0000313" key="3">
    <source>
        <dbReference type="EMBL" id="EMF15029.1"/>
    </source>
</evidence>
<dbReference type="eggNOG" id="ENOG502TMRU">
    <property type="taxonomic scope" value="Eukaryota"/>
</dbReference>
<dbReference type="GeneID" id="27904673"/>
<accession>M3DB06</accession>
<keyword evidence="2" id="KW-0732">Signal</keyword>
<dbReference type="Proteomes" id="UP000016931">
    <property type="component" value="Unassembled WGS sequence"/>
</dbReference>
<dbReference type="RefSeq" id="XP_016763150.1">
    <property type="nucleotide sequence ID" value="XM_016907536.1"/>
</dbReference>
<dbReference type="EMBL" id="KB456261">
    <property type="protein sequence ID" value="EMF15029.1"/>
    <property type="molecule type" value="Genomic_DNA"/>
</dbReference>
<evidence type="ECO:0000313" key="4">
    <source>
        <dbReference type="Proteomes" id="UP000016931"/>
    </source>
</evidence>
<feature type="compositionally biased region" description="Low complexity" evidence="1">
    <location>
        <begin position="308"/>
        <end position="321"/>
    </location>
</feature>
<gene>
    <name evidence="3" type="ORF">SEPMUDRAFT_153948</name>
</gene>
<evidence type="ECO:0000256" key="1">
    <source>
        <dbReference type="SAM" id="MobiDB-lite"/>
    </source>
</evidence>
<dbReference type="AlphaFoldDB" id="M3DB06"/>